<reference evidence="1" key="1">
    <citation type="journal article" date="2021" name="bioRxiv">
        <title>Unraveling nitrogen, sulfur and carbon metabolic pathways and microbial community transcriptional responses to substrate deprivation and toxicity stresses in a bioreactor mimicking anoxic brackish coastal sediment conditions.</title>
        <authorList>
            <person name="Martins P.D."/>
            <person name="Echeveste M.J."/>
            <person name="Arshad A."/>
            <person name="Kurth J."/>
            <person name="Ouboter H."/>
            <person name="Jetten M.S.M."/>
            <person name="Welte C.U."/>
        </authorList>
    </citation>
    <scope>NUCLEOTIDE SEQUENCE</scope>
    <source>
        <strain evidence="1">MAG_39</strain>
    </source>
</reference>
<dbReference type="Gene3D" id="3.10.450.50">
    <property type="match status" value="1"/>
</dbReference>
<dbReference type="EMBL" id="JAIOIV010000136">
    <property type="protein sequence ID" value="MBZ0158104.1"/>
    <property type="molecule type" value="Genomic_DNA"/>
</dbReference>
<dbReference type="AlphaFoldDB" id="A0A953M357"/>
<evidence type="ECO:0000313" key="1">
    <source>
        <dbReference type="EMBL" id="MBZ0158104.1"/>
    </source>
</evidence>
<protein>
    <submittedName>
        <fullName evidence="1">SEC-C domain-containing protein</fullName>
    </submittedName>
</protein>
<accession>A0A953M357</accession>
<proteinExistence type="predicted"/>
<name>A0A953M357_9BACT</name>
<reference evidence="1" key="2">
    <citation type="submission" date="2021-08" db="EMBL/GenBank/DDBJ databases">
        <authorList>
            <person name="Dalcin Martins P."/>
        </authorList>
    </citation>
    <scope>NUCLEOTIDE SEQUENCE</scope>
    <source>
        <strain evidence="1">MAG_39</strain>
    </source>
</reference>
<evidence type="ECO:0000313" key="2">
    <source>
        <dbReference type="Proteomes" id="UP000705867"/>
    </source>
</evidence>
<dbReference type="Proteomes" id="UP000705867">
    <property type="component" value="Unassembled WGS sequence"/>
</dbReference>
<dbReference type="Pfam" id="PF02810">
    <property type="entry name" value="SEC-C"/>
    <property type="match status" value="1"/>
</dbReference>
<comment type="caution">
    <text evidence="1">The sequence shown here is derived from an EMBL/GenBank/DDBJ whole genome shotgun (WGS) entry which is preliminary data.</text>
</comment>
<organism evidence="1 2">
    <name type="scientific">Candidatus Nitrobium versatile</name>
    <dbReference type="NCBI Taxonomy" id="2884831"/>
    <lineage>
        <taxon>Bacteria</taxon>
        <taxon>Pseudomonadati</taxon>
        <taxon>Nitrospirota</taxon>
        <taxon>Nitrospiria</taxon>
        <taxon>Nitrospirales</taxon>
        <taxon>Nitrospiraceae</taxon>
        <taxon>Candidatus Nitrobium</taxon>
    </lineage>
</organism>
<dbReference type="SUPFAM" id="SSF103642">
    <property type="entry name" value="Sec-C motif"/>
    <property type="match status" value="1"/>
</dbReference>
<gene>
    <name evidence="1" type="ORF">K8I29_18045</name>
</gene>
<sequence>MPGRNEPCWCGSGIKYKKCHLDADMLKQKQKHIASCRKS</sequence>
<dbReference type="InterPro" id="IPR004027">
    <property type="entry name" value="SEC_C_motif"/>
</dbReference>